<gene>
    <name evidence="1" type="ORF">U9M48_011669</name>
</gene>
<organism evidence="1 2">
    <name type="scientific">Paspalum notatum var. saurae</name>
    <dbReference type="NCBI Taxonomy" id="547442"/>
    <lineage>
        <taxon>Eukaryota</taxon>
        <taxon>Viridiplantae</taxon>
        <taxon>Streptophyta</taxon>
        <taxon>Embryophyta</taxon>
        <taxon>Tracheophyta</taxon>
        <taxon>Spermatophyta</taxon>
        <taxon>Magnoliopsida</taxon>
        <taxon>Liliopsida</taxon>
        <taxon>Poales</taxon>
        <taxon>Poaceae</taxon>
        <taxon>PACMAD clade</taxon>
        <taxon>Panicoideae</taxon>
        <taxon>Andropogonodae</taxon>
        <taxon>Paspaleae</taxon>
        <taxon>Paspalinae</taxon>
        <taxon>Paspalum</taxon>
    </lineage>
</organism>
<name>A0AAQ3SVX6_PASNO</name>
<evidence type="ECO:0000313" key="1">
    <source>
        <dbReference type="EMBL" id="WVZ61859.1"/>
    </source>
</evidence>
<reference evidence="1 2" key="1">
    <citation type="submission" date="2024-02" db="EMBL/GenBank/DDBJ databases">
        <title>High-quality chromosome-scale genome assembly of Pensacola bahiagrass (Paspalum notatum Flugge var. saurae).</title>
        <authorList>
            <person name="Vega J.M."/>
            <person name="Podio M."/>
            <person name="Orjuela J."/>
            <person name="Siena L.A."/>
            <person name="Pessino S.C."/>
            <person name="Combes M.C."/>
            <person name="Mariac C."/>
            <person name="Albertini E."/>
            <person name="Pupilli F."/>
            <person name="Ortiz J.P.A."/>
            <person name="Leblanc O."/>
        </authorList>
    </citation>
    <scope>NUCLEOTIDE SEQUENCE [LARGE SCALE GENOMIC DNA]</scope>
    <source>
        <strain evidence="1">R1</strain>
        <tissue evidence="1">Leaf</tissue>
    </source>
</reference>
<evidence type="ECO:0000313" key="2">
    <source>
        <dbReference type="Proteomes" id="UP001341281"/>
    </source>
</evidence>
<dbReference type="AlphaFoldDB" id="A0AAQ3SVX6"/>
<sequence>MALRSLAVKLKGLPRRLSGSGSLDLKDDPRSKISAALAKKYGSIEEVDQTVRPLLEQQIEYKPYFPVSI</sequence>
<protein>
    <submittedName>
        <fullName evidence="1">Uncharacterized protein</fullName>
    </submittedName>
</protein>
<dbReference type="Proteomes" id="UP001341281">
    <property type="component" value="Chromosome 03"/>
</dbReference>
<accession>A0AAQ3SVX6</accession>
<keyword evidence="2" id="KW-1185">Reference proteome</keyword>
<proteinExistence type="predicted"/>
<dbReference type="EMBL" id="CP144747">
    <property type="protein sequence ID" value="WVZ61859.1"/>
    <property type="molecule type" value="Genomic_DNA"/>
</dbReference>